<keyword evidence="6 9" id="KW-0812">Transmembrane</keyword>
<dbReference type="GO" id="GO:0015577">
    <property type="term" value="F:galactitol transmembrane transporter activity"/>
    <property type="evidence" value="ECO:0007669"/>
    <property type="project" value="InterPro"/>
</dbReference>
<evidence type="ECO:0000256" key="4">
    <source>
        <dbReference type="ARBA" id="ARBA00022597"/>
    </source>
</evidence>
<evidence type="ECO:0000256" key="1">
    <source>
        <dbReference type="ARBA" id="ARBA00004651"/>
    </source>
</evidence>
<dbReference type="NCBIfam" id="TIGR00827">
    <property type="entry name" value="EIIC-GAT"/>
    <property type="match status" value="1"/>
</dbReference>
<comment type="subcellular location">
    <subcellularLocation>
        <location evidence="1">Cell membrane</location>
        <topology evidence="1">Multi-pass membrane protein</topology>
    </subcellularLocation>
</comment>
<evidence type="ECO:0000256" key="8">
    <source>
        <dbReference type="ARBA" id="ARBA00023136"/>
    </source>
</evidence>
<feature type="transmembrane region" description="Helical" evidence="9">
    <location>
        <begin position="330"/>
        <end position="347"/>
    </location>
</feature>
<dbReference type="Proteomes" id="UP001142078">
    <property type="component" value="Unassembled WGS sequence"/>
</dbReference>
<feature type="domain" description="PTS EIIC type-2" evidence="10">
    <location>
        <begin position="7"/>
        <end position="422"/>
    </location>
</feature>
<evidence type="ECO:0000313" key="12">
    <source>
        <dbReference type="Proteomes" id="UP001142078"/>
    </source>
</evidence>
<dbReference type="Pfam" id="PF03611">
    <property type="entry name" value="EIIC-GAT"/>
    <property type="match status" value="1"/>
</dbReference>
<dbReference type="AlphaFoldDB" id="A0A9X2S780"/>
<evidence type="ECO:0000313" key="11">
    <source>
        <dbReference type="EMBL" id="MCR2044477.1"/>
    </source>
</evidence>
<reference evidence="11" key="1">
    <citation type="submission" date="2022-07" db="EMBL/GenBank/DDBJ databases">
        <title>Enhanced cultured diversity of the mouse gut microbiota enables custom-made synthetic communities.</title>
        <authorList>
            <person name="Afrizal A."/>
        </authorList>
    </citation>
    <scope>NUCLEOTIDE SEQUENCE</scope>
    <source>
        <strain evidence="11">DSM 29482</strain>
    </source>
</reference>
<feature type="transmembrane region" description="Helical" evidence="9">
    <location>
        <begin position="292"/>
        <end position="324"/>
    </location>
</feature>
<evidence type="ECO:0000256" key="9">
    <source>
        <dbReference type="SAM" id="Phobius"/>
    </source>
</evidence>
<dbReference type="GO" id="GO:0009401">
    <property type="term" value="P:phosphoenolpyruvate-dependent sugar phosphotransferase system"/>
    <property type="evidence" value="ECO:0007669"/>
    <property type="project" value="UniProtKB-KW"/>
</dbReference>
<dbReference type="OrthoDB" id="9787936at2"/>
<dbReference type="InterPro" id="IPR004703">
    <property type="entry name" value="PTS_sugar-sp_permease"/>
</dbReference>
<name>A0A9X2S780_9FIRM</name>
<dbReference type="InterPro" id="IPR013853">
    <property type="entry name" value="EIIC-GAT"/>
</dbReference>
<keyword evidence="5" id="KW-0598">Phosphotransferase system</keyword>
<proteinExistence type="predicted"/>
<dbReference type="PROSITE" id="PS51104">
    <property type="entry name" value="PTS_EIIC_TYPE_2"/>
    <property type="match status" value="1"/>
</dbReference>
<evidence type="ECO:0000256" key="5">
    <source>
        <dbReference type="ARBA" id="ARBA00022683"/>
    </source>
</evidence>
<dbReference type="RefSeq" id="WP_042683389.1">
    <property type="nucleotide sequence ID" value="NZ_CABKTM010000075.1"/>
</dbReference>
<evidence type="ECO:0000259" key="10">
    <source>
        <dbReference type="PROSITE" id="PS51104"/>
    </source>
</evidence>
<gene>
    <name evidence="11" type="ORF">NSA23_10160</name>
</gene>
<evidence type="ECO:0000256" key="2">
    <source>
        <dbReference type="ARBA" id="ARBA00022448"/>
    </source>
</evidence>
<feature type="transmembrane region" description="Helical" evidence="9">
    <location>
        <begin position="144"/>
        <end position="162"/>
    </location>
</feature>
<dbReference type="EMBL" id="JANJZL010000006">
    <property type="protein sequence ID" value="MCR2044477.1"/>
    <property type="molecule type" value="Genomic_DNA"/>
</dbReference>
<feature type="transmembrane region" description="Helical" evidence="9">
    <location>
        <begin position="42"/>
        <end position="66"/>
    </location>
</feature>
<evidence type="ECO:0000256" key="6">
    <source>
        <dbReference type="ARBA" id="ARBA00022692"/>
    </source>
</evidence>
<keyword evidence="7 9" id="KW-1133">Transmembrane helix</keyword>
<keyword evidence="12" id="KW-1185">Reference proteome</keyword>
<sequence length="422" mass="44920">MNLMEIIQYILGLGPTVIIPLAILIIGLIFGTGFKKALKSGLTIGIGFVGINLVIGLLSDSLGPAAQQMVERFGLELTVIDMGWPAAAAAAWASPVAAISIPIIIVVNIIMILTKTTKTLNIDLWNYWHFIAGGATGYILTNNWFFAILCVILMEVMTLFIADKTAPMVQEFYQLDGVSLPTASTASFAPLGMIAGALVEKIPGINKLHADPESIQKKFGIFGEPMMMGIIIGAILGILAGYNVGGIINMGINMGAVMFLMPRMVKIIMEGLIPVSEAARNLLQTKYGDRDLYIGLDAAVAVGHPSVMATALILVPITLFLAVILPGNKVLPFGDLATIPFLVAFIVGNRKGNIIHSVITGAIVMAFGLYMATNFAPVFTEMLIQAKFTMPEGVAQASNLDTGGNLLNWAILKLSQLLSGIF</sequence>
<keyword evidence="8 9" id="KW-0472">Membrane</keyword>
<organism evidence="11 12">
    <name type="scientific">Anaerosalibacter massiliensis</name>
    <dbReference type="NCBI Taxonomy" id="1347392"/>
    <lineage>
        <taxon>Bacteria</taxon>
        <taxon>Bacillati</taxon>
        <taxon>Bacillota</taxon>
        <taxon>Tissierellia</taxon>
        <taxon>Tissierellales</taxon>
        <taxon>Sporanaerobacteraceae</taxon>
        <taxon>Anaerosalibacter</taxon>
    </lineage>
</organism>
<dbReference type="GO" id="GO:0005886">
    <property type="term" value="C:plasma membrane"/>
    <property type="evidence" value="ECO:0007669"/>
    <property type="project" value="UniProtKB-SubCell"/>
</dbReference>
<dbReference type="PIRSF" id="PIRSF006304">
    <property type="entry name" value="GatC"/>
    <property type="match status" value="1"/>
</dbReference>
<accession>A0A9X2S780</accession>
<feature type="transmembrane region" description="Helical" evidence="9">
    <location>
        <begin position="354"/>
        <end position="373"/>
    </location>
</feature>
<feature type="transmembrane region" description="Helical" evidence="9">
    <location>
        <begin position="182"/>
        <end position="199"/>
    </location>
</feature>
<feature type="transmembrane region" description="Helical" evidence="9">
    <location>
        <begin position="6"/>
        <end position="30"/>
    </location>
</feature>
<keyword evidence="2" id="KW-0813">Transport</keyword>
<keyword evidence="3" id="KW-1003">Cell membrane</keyword>
<protein>
    <submittedName>
        <fullName evidence="11">Galactitol-specific PTS transporter subunit IIC</fullName>
    </submittedName>
</protein>
<comment type="caution">
    <text evidence="11">The sequence shown here is derived from an EMBL/GenBank/DDBJ whole genome shotgun (WGS) entry which is preliminary data.</text>
</comment>
<keyword evidence="4" id="KW-0762">Sugar transport</keyword>
<dbReference type="InterPro" id="IPR013014">
    <property type="entry name" value="PTS_EIIC_2"/>
</dbReference>
<evidence type="ECO:0000256" key="3">
    <source>
        <dbReference type="ARBA" id="ARBA00022475"/>
    </source>
</evidence>
<evidence type="ECO:0000256" key="7">
    <source>
        <dbReference type="ARBA" id="ARBA00022989"/>
    </source>
</evidence>
<feature type="transmembrane region" description="Helical" evidence="9">
    <location>
        <begin position="86"/>
        <end position="113"/>
    </location>
</feature>
<dbReference type="PANTHER" id="PTHR37324:SF2">
    <property type="entry name" value="PTS SYSTEM GALACTITOL-SPECIFIC EIIC COMPONENT"/>
    <property type="match status" value="1"/>
</dbReference>
<dbReference type="PANTHER" id="PTHR37324">
    <property type="entry name" value="PTS SYSTEM GALACTITOL-SPECIFIC EIIC COMPONENT"/>
    <property type="match status" value="1"/>
</dbReference>